<evidence type="ECO:0000256" key="1">
    <source>
        <dbReference type="ARBA" id="ARBA00023015"/>
    </source>
</evidence>
<dbReference type="InterPro" id="IPR020449">
    <property type="entry name" value="Tscrpt_reg_AraC-type_HTH"/>
</dbReference>
<keyword evidence="2 5" id="KW-0238">DNA-binding</keyword>
<keyword evidence="1" id="KW-0805">Transcription regulation</keyword>
<feature type="domain" description="HTH araC/xylS-type" evidence="4">
    <location>
        <begin position="1"/>
        <end position="46"/>
    </location>
</feature>
<evidence type="ECO:0000259" key="4">
    <source>
        <dbReference type="PROSITE" id="PS01124"/>
    </source>
</evidence>
<evidence type="ECO:0000256" key="2">
    <source>
        <dbReference type="ARBA" id="ARBA00023125"/>
    </source>
</evidence>
<gene>
    <name evidence="5" type="ORF">COO91_06195</name>
</gene>
<dbReference type="GO" id="GO:0000976">
    <property type="term" value="F:transcription cis-regulatory region binding"/>
    <property type="evidence" value="ECO:0007669"/>
    <property type="project" value="TreeGrafter"/>
</dbReference>
<dbReference type="PANTHER" id="PTHR47894">
    <property type="entry name" value="HTH-TYPE TRANSCRIPTIONAL REGULATOR GADX"/>
    <property type="match status" value="1"/>
</dbReference>
<evidence type="ECO:0000256" key="3">
    <source>
        <dbReference type="ARBA" id="ARBA00023163"/>
    </source>
</evidence>
<keyword evidence="6" id="KW-1185">Reference proteome</keyword>
<keyword evidence="3" id="KW-0804">Transcription</keyword>
<reference evidence="5 6" key="1">
    <citation type="submission" date="2017-11" db="EMBL/GenBank/DDBJ databases">
        <title>Complete genome of a free-living desiccation-tolerant cyanobacterium and its photosynthetic adaptation to extreme terrestrial habitat.</title>
        <authorList>
            <person name="Shang J."/>
        </authorList>
    </citation>
    <scope>NUCLEOTIDE SEQUENCE [LARGE SCALE GENOMIC DNA]</scope>
    <source>
        <strain evidence="5 6">CCNUN1</strain>
    </source>
</reference>
<dbReference type="InterPro" id="IPR018060">
    <property type="entry name" value="HTH_AraC"/>
</dbReference>
<sequence length="46" mass="5331">MCVYLWLINFSAPIHDVAFLLGFSEPSAFHRAFKRWTGKTPQAYRG</sequence>
<accession>A0A2K8SXL4</accession>
<evidence type="ECO:0000313" key="5">
    <source>
        <dbReference type="EMBL" id="AUB40189.1"/>
    </source>
</evidence>
<dbReference type="InterPro" id="IPR009057">
    <property type="entry name" value="Homeodomain-like_sf"/>
</dbReference>
<dbReference type="AlphaFoldDB" id="A0A2K8SXL4"/>
<dbReference type="EMBL" id="CP024785">
    <property type="protein sequence ID" value="AUB40189.1"/>
    <property type="molecule type" value="Genomic_DNA"/>
</dbReference>
<protein>
    <submittedName>
        <fullName evidence="5">AraC-type DNA-binding domain and AraC-containing proteins</fullName>
    </submittedName>
</protein>
<proteinExistence type="predicted"/>
<dbReference type="GO" id="GO:0005829">
    <property type="term" value="C:cytosol"/>
    <property type="evidence" value="ECO:0007669"/>
    <property type="project" value="TreeGrafter"/>
</dbReference>
<organism evidence="5 6">
    <name type="scientific">Nostoc flagelliforme CCNUN1</name>
    <dbReference type="NCBI Taxonomy" id="2038116"/>
    <lineage>
        <taxon>Bacteria</taxon>
        <taxon>Bacillati</taxon>
        <taxon>Cyanobacteriota</taxon>
        <taxon>Cyanophyceae</taxon>
        <taxon>Nostocales</taxon>
        <taxon>Nostocaceae</taxon>
        <taxon>Nostoc</taxon>
    </lineage>
</organism>
<dbReference type="PRINTS" id="PR00032">
    <property type="entry name" value="HTHARAC"/>
</dbReference>
<dbReference type="SUPFAM" id="SSF46689">
    <property type="entry name" value="Homeodomain-like"/>
    <property type="match status" value="1"/>
</dbReference>
<name>A0A2K8SXL4_9NOSO</name>
<dbReference type="Gene3D" id="1.10.10.60">
    <property type="entry name" value="Homeodomain-like"/>
    <property type="match status" value="1"/>
</dbReference>
<dbReference type="PROSITE" id="PS01124">
    <property type="entry name" value="HTH_ARAC_FAMILY_2"/>
    <property type="match status" value="1"/>
</dbReference>
<dbReference type="Pfam" id="PF12833">
    <property type="entry name" value="HTH_18"/>
    <property type="match status" value="1"/>
</dbReference>
<dbReference type="PANTHER" id="PTHR47894:SF1">
    <property type="entry name" value="HTH-TYPE TRANSCRIPTIONAL REGULATOR VQSM"/>
    <property type="match status" value="1"/>
</dbReference>
<dbReference type="Proteomes" id="UP000232003">
    <property type="component" value="Chromosome"/>
</dbReference>
<dbReference type="KEGG" id="nfl:COO91_06195"/>
<dbReference type="GO" id="GO:0003700">
    <property type="term" value="F:DNA-binding transcription factor activity"/>
    <property type="evidence" value="ECO:0007669"/>
    <property type="project" value="InterPro"/>
</dbReference>
<evidence type="ECO:0000313" key="6">
    <source>
        <dbReference type="Proteomes" id="UP000232003"/>
    </source>
</evidence>